<gene>
    <name evidence="2" type="ORF">BYL167_LOCUS36514</name>
</gene>
<feature type="non-terminal residue" evidence="2">
    <location>
        <position position="1"/>
    </location>
</feature>
<dbReference type="InterPro" id="IPR035892">
    <property type="entry name" value="C2_domain_sf"/>
</dbReference>
<dbReference type="PROSITE" id="PS50004">
    <property type="entry name" value="C2"/>
    <property type="match status" value="1"/>
</dbReference>
<dbReference type="GO" id="GO:0035556">
    <property type="term" value="P:intracellular signal transduction"/>
    <property type="evidence" value="ECO:0007669"/>
    <property type="project" value="InterPro"/>
</dbReference>
<dbReference type="GO" id="GO:0004435">
    <property type="term" value="F:phosphatidylinositol-4,5-bisphosphate phospholipase C activity"/>
    <property type="evidence" value="ECO:0007669"/>
    <property type="project" value="TreeGrafter"/>
</dbReference>
<comment type="caution">
    <text evidence="2">The sequence shown here is derived from an EMBL/GenBank/DDBJ whole genome shotgun (WGS) entry which is preliminary data.</text>
</comment>
<dbReference type="Pfam" id="PF00168">
    <property type="entry name" value="C2"/>
    <property type="match status" value="1"/>
</dbReference>
<dbReference type="AlphaFoldDB" id="A0A8S2XQ88"/>
<dbReference type="Proteomes" id="UP000681967">
    <property type="component" value="Unassembled WGS sequence"/>
</dbReference>
<dbReference type="PANTHER" id="PTHR10336">
    <property type="entry name" value="PHOSPHOINOSITIDE-SPECIFIC PHOSPHOLIPASE C FAMILY PROTEIN"/>
    <property type="match status" value="1"/>
</dbReference>
<dbReference type="InterPro" id="IPR001192">
    <property type="entry name" value="PI-PLC_fam"/>
</dbReference>
<dbReference type="CDD" id="cd00275">
    <property type="entry name" value="C2_PLC_like"/>
    <property type="match status" value="1"/>
</dbReference>
<evidence type="ECO:0000313" key="3">
    <source>
        <dbReference type="Proteomes" id="UP000681967"/>
    </source>
</evidence>
<reference evidence="2" key="1">
    <citation type="submission" date="2021-02" db="EMBL/GenBank/DDBJ databases">
        <authorList>
            <person name="Nowell W R."/>
        </authorList>
    </citation>
    <scope>NUCLEOTIDE SEQUENCE</scope>
</reference>
<protein>
    <recommendedName>
        <fullName evidence="1">C2 domain-containing protein</fullName>
    </recommendedName>
</protein>
<accession>A0A8S2XQ88</accession>
<proteinExistence type="predicted"/>
<name>A0A8S2XQ88_9BILA</name>
<evidence type="ECO:0000259" key="1">
    <source>
        <dbReference type="PROSITE" id="PS50004"/>
    </source>
</evidence>
<dbReference type="Gene3D" id="2.60.40.150">
    <property type="entry name" value="C2 domain"/>
    <property type="match status" value="1"/>
</dbReference>
<dbReference type="SMART" id="SM00239">
    <property type="entry name" value="C2"/>
    <property type="match status" value="1"/>
</dbReference>
<dbReference type="SUPFAM" id="SSF49562">
    <property type="entry name" value="C2 domain (Calcium/lipid-binding domain, CaLB)"/>
    <property type="match status" value="1"/>
</dbReference>
<evidence type="ECO:0000313" key="2">
    <source>
        <dbReference type="EMBL" id="CAF4511996.1"/>
    </source>
</evidence>
<organism evidence="2 3">
    <name type="scientific">Rotaria magnacalcarata</name>
    <dbReference type="NCBI Taxonomy" id="392030"/>
    <lineage>
        <taxon>Eukaryota</taxon>
        <taxon>Metazoa</taxon>
        <taxon>Spiralia</taxon>
        <taxon>Gnathifera</taxon>
        <taxon>Rotifera</taxon>
        <taxon>Eurotatoria</taxon>
        <taxon>Bdelloidea</taxon>
        <taxon>Philodinida</taxon>
        <taxon>Philodinidae</taxon>
        <taxon>Rotaria</taxon>
    </lineage>
</organism>
<dbReference type="InterPro" id="IPR000008">
    <property type="entry name" value="C2_dom"/>
</dbReference>
<sequence length="104" mass="12045">DPYVKVCTYGIDCDYNEHRTPTIRNNGLNPIWDYKIAMDIYCPELCLVIFQVRDHDRFGPSDFLGQACIPFNALQLGYRHIKLRAENGDFSNGSIFVHVKIDDF</sequence>
<feature type="domain" description="C2" evidence="1">
    <location>
        <begin position="1"/>
        <end position="85"/>
    </location>
</feature>
<dbReference type="EMBL" id="CAJOBH010079861">
    <property type="protein sequence ID" value="CAF4511996.1"/>
    <property type="molecule type" value="Genomic_DNA"/>
</dbReference>